<dbReference type="AlphaFoldDB" id="A0A0P6XU48"/>
<name>A0A0P6XU48_9CHLR</name>
<dbReference type="InterPro" id="IPR050361">
    <property type="entry name" value="MPP/UQCRC_Complex"/>
</dbReference>
<comment type="caution">
    <text evidence="5">The sequence shown here is derived from an EMBL/GenBank/DDBJ whole genome shotgun (WGS) entry which is preliminary data.</text>
</comment>
<evidence type="ECO:0000256" key="2">
    <source>
        <dbReference type="SAM" id="MobiDB-lite"/>
    </source>
</evidence>
<dbReference type="InterPro" id="IPR011765">
    <property type="entry name" value="Pept_M16_N"/>
</dbReference>
<dbReference type="RefSeq" id="WP_062420912.1">
    <property type="nucleotide sequence ID" value="NZ_BBYA01000008.1"/>
</dbReference>
<proteinExistence type="inferred from homology"/>
<evidence type="ECO:0000313" key="5">
    <source>
        <dbReference type="EMBL" id="KPL72953.1"/>
    </source>
</evidence>
<dbReference type="GO" id="GO:0046872">
    <property type="term" value="F:metal ion binding"/>
    <property type="evidence" value="ECO:0007669"/>
    <property type="project" value="InterPro"/>
</dbReference>
<dbReference type="Pfam" id="PF00675">
    <property type="entry name" value="Peptidase_M16"/>
    <property type="match status" value="1"/>
</dbReference>
<dbReference type="Gene3D" id="3.30.830.10">
    <property type="entry name" value="Metalloenzyme, LuxS/M16 peptidase-like"/>
    <property type="match status" value="2"/>
</dbReference>
<sequence length="431" mass="48434">MNNSIFESTLSNGLQVRLKEIHTAPIISHWVWYRVGSRNETPGLTGISHWVEHMQFKGTPMFPASILDKAISRDGGYWNAFTYLDWTTFFETLPASKIELALKLEADRMVNSLYDPEEVESERTVIISEREGSENEPIFRLSEAVQAAAFETHPYHTEIIGNMADLNTIQRDDLYAHYQANYSPGNAVLAMAGDFDTREMFALIQEIYGSIPARDTQPKNITPEPPATHEKHVDVSGPGETEYVQLAYRAPGAADPDFFTFTVLDSLLTGPSGLNMFGGGGISNKTSRLYQAVIDKELAVAISGGLQATIDPFLYEIMLTLRNDRPFEKALSVIDDEIDRLLAEKVSEAEIARAVKQARALFAYGSENITNQAFWLGYSEMFANYAWFEKYVTRLEQVTPEALQNCARKYLKPINRVVGFYHAEDKPGDQL</sequence>
<evidence type="ECO:0000259" key="4">
    <source>
        <dbReference type="Pfam" id="PF05193"/>
    </source>
</evidence>
<evidence type="ECO:0000259" key="3">
    <source>
        <dbReference type="Pfam" id="PF00675"/>
    </source>
</evidence>
<feature type="domain" description="Peptidase M16 C-terminal" evidence="4">
    <location>
        <begin position="169"/>
        <end position="357"/>
    </location>
</feature>
<dbReference type="InterPro" id="IPR011249">
    <property type="entry name" value="Metalloenz_LuxS/M16"/>
</dbReference>
<dbReference type="EMBL" id="LGCK01000007">
    <property type="protein sequence ID" value="KPL72953.1"/>
    <property type="molecule type" value="Genomic_DNA"/>
</dbReference>
<reference evidence="5 6" key="1">
    <citation type="submission" date="2015-07" db="EMBL/GenBank/DDBJ databases">
        <title>Genome sequence of Leptolinea tardivitalis DSM 16556.</title>
        <authorList>
            <person name="Hemp J."/>
            <person name="Ward L.M."/>
            <person name="Pace L.A."/>
            <person name="Fischer W.W."/>
        </authorList>
    </citation>
    <scope>NUCLEOTIDE SEQUENCE [LARGE SCALE GENOMIC DNA]</scope>
    <source>
        <strain evidence="5 6">YMTK-2</strain>
    </source>
</reference>
<feature type="region of interest" description="Disordered" evidence="2">
    <location>
        <begin position="214"/>
        <end position="236"/>
    </location>
</feature>
<dbReference type="OrthoDB" id="9811314at2"/>
<dbReference type="PANTHER" id="PTHR11851">
    <property type="entry name" value="METALLOPROTEASE"/>
    <property type="match status" value="1"/>
</dbReference>
<dbReference type="STRING" id="229920.ADM99_07940"/>
<dbReference type="SUPFAM" id="SSF63411">
    <property type="entry name" value="LuxS/MPP-like metallohydrolase"/>
    <property type="match status" value="2"/>
</dbReference>
<organism evidence="5 6">
    <name type="scientific">Leptolinea tardivitalis</name>
    <dbReference type="NCBI Taxonomy" id="229920"/>
    <lineage>
        <taxon>Bacteria</taxon>
        <taxon>Bacillati</taxon>
        <taxon>Chloroflexota</taxon>
        <taxon>Anaerolineae</taxon>
        <taxon>Anaerolineales</taxon>
        <taxon>Anaerolineaceae</taxon>
        <taxon>Leptolinea</taxon>
    </lineage>
</organism>
<dbReference type="Proteomes" id="UP000050430">
    <property type="component" value="Unassembled WGS sequence"/>
</dbReference>
<evidence type="ECO:0000313" key="6">
    <source>
        <dbReference type="Proteomes" id="UP000050430"/>
    </source>
</evidence>
<evidence type="ECO:0008006" key="7">
    <source>
        <dbReference type="Google" id="ProtNLM"/>
    </source>
</evidence>
<feature type="domain" description="Peptidase M16 N-terminal" evidence="3">
    <location>
        <begin position="18"/>
        <end position="161"/>
    </location>
</feature>
<evidence type="ECO:0000256" key="1">
    <source>
        <dbReference type="ARBA" id="ARBA00007261"/>
    </source>
</evidence>
<gene>
    <name evidence="5" type="ORF">ADM99_07940</name>
</gene>
<comment type="similarity">
    <text evidence="1">Belongs to the peptidase M16 family.</text>
</comment>
<accession>A0A0P6XU48</accession>
<dbReference type="Pfam" id="PF05193">
    <property type="entry name" value="Peptidase_M16_C"/>
    <property type="match status" value="1"/>
</dbReference>
<keyword evidence="6" id="KW-1185">Reference proteome</keyword>
<dbReference type="PANTHER" id="PTHR11851:SF49">
    <property type="entry name" value="MITOCHONDRIAL-PROCESSING PEPTIDASE SUBUNIT ALPHA"/>
    <property type="match status" value="1"/>
</dbReference>
<protein>
    <recommendedName>
        <fullName evidence="7">Peptidase M16</fullName>
    </recommendedName>
</protein>
<dbReference type="InterPro" id="IPR007863">
    <property type="entry name" value="Peptidase_M16_C"/>
</dbReference>